<dbReference type="CDD" id="cd00063">
    <property type="entry name" value="FN3"/>
    <property type="match status" value="2"/>
</dbReference>
<dbReference type="Proteomes" id="UP000728185">
    <property type="component" value="Unassembled WGS sequence"/>
</dbReference>
<evidence type="ECO:0000256" key="2">
    <source>
        <dbReference type="SAM" id="MobiDB-lite"/>
    </source>
</evidence>
<dbReference type="InterPro" id="IPR003961">
    <property type="entry name" value="FN3_dom"/>
</dbReference>
<dbReference type="PANTHER" id="PTHR13817">
    <property type="entry name" value="TITIN"/>
    <property type="match status" value="1"/>
</dbReference>
<evidence type="ECO:0000313" key="5">
    <source>
        <dbReference type="Proteomes" id="UP000728185"/>
    </source>
</evidence>
<feature type="region of interest" description="Disordered" evidence="2">
    <location>
        <begin position="243"/>
        <end position="274"/>
    </location>
</feature>
<dbReference type="SUPFAM" id="SSF49265">
    <property type="entry name" value="Fibronectin type III"/>
    <property type="match status" value="1"/>
</dbReference>
<dbReference type="OrthoDB" id="10061537at2759"/>
<proteinExistence type="predicted"/>
<accession>A0A8E0RW09</accession>
<keyword evidence="5" id="KW-1185">Reference proteome</keyword>
<dbReference type="AlphaFoldDB" id="A0A8E0RW09"/>
<sequence>MIQAKNVAGESTVPVHLFITSEPVAPKGPLEVKGIHPAPRRSLQSFDEGRECVRLQAGHSPLDDGGAPVKDYIVEACLDHALEEWRSAGTSDTTNKRVDGLLYDAVYTFRVSARNEADKVGPPLYSEVYKPAAPIGPPGPPTGPLRARCTGKGLQPGGEYRFRVRAENRAGAGPPLESDKPIVAASPFGPPGAPVGPIMISEVQKGSSKSDGSARISWNPPIETGELPVLTLTFLLRCVTPTHSDGTESAEPENSQASHITRNRSNKFGTSSII</sequence>
<reference evidence="4" key="1">
    <citation type="submission" date="2019-05" db="EMBL/GenBank/DDBJ databases">
        <title>Annotation for the trematode Fasciolopsis buski.</title>
        <authorList>
            <person name="Choi Y.-J."/>
        </authorList>
    </citation>
    <scope>NUCLEOTIDE SEQUENCE</scope>
    <source>
        <strain evidence="4">HT</strain>
        <tissue evidence="4">Whole worm</tissue>
    </source>
</reference>
<dbReference type="GO" id="GO:0045214">
    <property type="term" value="P:sarcomere organization"/>
    <property type="evidence" value="ECO:0007669"/>
    <property type="project" value="TreeGrafter"/>
</dbReference>
<evidence type="ECO:0000313" key="4">
    <source>
        <dbReference type="EMBL" id="KAA0193323.1"/>
    </source>
</evidence>
<dbReference type="EMBL" id="LUCM01005114">
    <property type="protein sequence ID" value="KAA0193323.1"/>
    <property type="molecule type" value="Genomic_DNA"/>
</dbReference>
<protein>
    <submittedName>
        <fullName evidence="4">Putative titin</fullName>
    </submittedName>
</protein>
<evidence type="ECO:0000259" key="3">
    <source>
        <dbReference type="PROSITE" id="PS50853"/>
    </source>
</evidence>
<dbReference type="Gene3D" id="2.60.40.10">
    <property type="entry name" value="Immunoglobulins"/>
    <property type="match status" value="2"/>
</dbReference>
<organism evidence="4 5">
    <name type="scientific">Fasciolopsis buskii</name>
    <dbReference type="NCBI Taxonomy" id="27845"/>
    <lineage>
        <taxon>Eukaryota</taxon>
        <taxon>Metazoa</taxon>
        <taxon>Spiralia</taxon>
        <taxon>Lophotrochozoa</taxon>
        <taxon>Platyhelminthes</taxon>
        <taxon>Trematoda</taxon>
        <taxon>Digenea</taxon>
        <taxon>Plagiorchiida</taxon>
        <taxon>Echinostomata</taxon>
        <taxon>Echinostomatoidea</taxon>
        <taxon>Fasciolidae</taxon>
        <taxon>Fasciolopsis</taxon>
    </lineage>
</organism>
<dbReference type="PRINTS" id="PR00014">
    <property type="entry name" value="FNTYPEIII"/>
</dbReference>
<name>A0A8E0RW09_9TREM</name>
<evidence type="ECO:0000256" key="1">
    <source>
        <dbReference type="ARBA" id="ARBA00022737"/>
    </source>
</evidence>
<comment type="caution">
    <text evidence="4">The sequence shown here is derived from an EMBL/GenBank/DDBJ whole genome shotgun (WGS) entry which is preliminary data.</text>
</comment>
<feature type="domain" description="Fibronectin type-III" evidence="3">
    <location>
        <begin position="39"/>
        <end position="135"/>
    </location>
</feature>
<dbReference type="InterPro" id="IPR036116">
    <property type="entry name" value="FN3_sf"/>
</dbReference>
<keyword evidence="1" id="KW-0677">Repeat</keyword>
<dbReference type="PROSITE" id="PS50853">
    <property type="entry name" value="FN3"/>
    <property type="match status" value="1"/>
</dbReference>
<dbReference type="InterPro" id="IPR050964">
    <property type="entry name" value="Striated_Muscle_Regulatory"/>
</dbReference>
<dbReference type="InterPro" id="IPR013783">
    <property type="entry name" value="Ig-like_fold"/>
</dbReference>
<dbReference type="PANTHER" id="PTHR13817:SF151">
    <property type="entry name" value="TITIN"/>
    <property type="match status" value="1"/>
</dbReference>
<dbReference type="GO" id="GO:0031430">
    <property type="term" value="C:M band"/>
    <property type="evidence" value="ECO:0007669"/>
    <property type="project" value="TreeGrafter"/>
</dbReference>
<gene>
    <name evidence="4" type="ORF">FBUS_09035</name>
</gene>